<feature type="compositionally biased region" description="Low complexity" evidence="1">
    <location>
        <begin position="139"/>
        <end position="149"/>
    </location>
</feature>
<gene>
    <name evidence="3" type="ORF">E5L68_007380</name>
</gene>
<protein>
    <submittedName>
        <fullName evidence="3">Superinfection immunity protein</fullName>
    </submittedName>
</protein>
<feature type="transmembrane region" description="Helical" evidence="2">
    <location>
        <begin position="6"/>
        <end position="26"/>
    </location>
</feature>
<organism evidence="3 4">
    <name type="scientific">Pedobacter helvus</name>
    <dbReference type="NCBI Taxonomy" id="2563444"/>
    <lineage>
        <taxon>Bacteria</taxon>
        <taxon>Pseudomonadati</taxon>
        <taxon>Bacteroidota</taxon>
        <taxon>Sphingobacteriia</taxon>
        <taxon>Sphingobacteriales</taxon>
        <taxon>Sphingobacteriaceae</taxon>
        <taxon>Pedobacter</taxon>
    </lineage>
</organism>
<keyword evidence="2" id="KW-1133">Transmembrane helix</keyword>
<dbReference type="RefSeq" id="WP_138730418.1">
    <property type="nucleotide sequence ID" value="NZ_SRMP02000010.1"/>
</dbReference>
<dbReference type="EMBL" id="SRMP02000010">
    <property type="protein sequence ID" value="MFN0291209.1"/>
    <property type="molecule type" value="Genomic_DNA"/>
</dbReference>
<evidence type="ECO:0000256" key="2">
    <source>
        <dbReference type="SAM" id="Phobius"/>
    </source>
</evidence>
<keyword evidence="2" id="KW-0472">Membrane</keyword>
<proteinExistence type="predicted"/>
<sequence>MENNVLIALIFISIIVLFLYFLPSIIARNKKDVLSIFLLNLFLGATGVGWVIALVWACKKETEPTIIYVEKNEQPALNPAVDKSTFVQEDLTTEIIEPKRKWDVFTVVVTIILVVLIGFILYNKFSKNTDASEPIANIDTTSNSTSSDNLPNEKRSTKTARFDVKTILDIKNASQLYEHYGEKNLRKEKFYDNENNDIGYKYILYPNTSKEVEVNFSDGSPSIIITKNSKIKLPYGIYVGMPLEKLLKINREHITFKGFEWDYDGYVVSFNNGVLQGKDIALKLVPSEGYSNEVYSNFIGDKDFKTSDEGIELLNLRIGKINVF</sequence>
<reference evidence="3 4" key="1">
    <citation type="submission" date="2024-12" db="EMBL/GenBank/DDBJ databases">
        <authorList>
            <person name="Hu S."/>
        </authorList>
    </citation>
    <scope>NUCLEOTIDE SEQUENCE [LARGE SCALE GENOMIC DNA]</scope>
    <source>
        <strain evidence="3 4">P-25</strain>
    </source>
</reference>
<evidence type="ECO:0000313" key="3">
    <source>
        <dbReference type="EMBL" id="MFN0291209.1"/>
    </source>
</evidence>
<keyword evidence="4" id="KW-1185">Reference proteome</keyword>
<evidence type="ECO:0000256" key="1">
    <source>
        <dbReference type="SAM" id="MobiDB-lite"/>
    </source>
</evidence>
<dbReference type="Proteomes" id="UP001517367">
    <property type="component" value="Unassembled WGS sequence"/>
</dbReference>
<evidence type="ECO:0000313" key="4">
    <source>
        <dbReference type="Proteomes" id="UP001517367"/>
    </source>
</evidence>
<feature type="transmembrane region" description="Helical" evidence="2">
    <location>
        <begin position="104"/>
        <end position="122"/>
    </location>
</feature>
<keyword evidence="2" id="KW-0812">Transmembrane</keyword>
<name>A0ABW9JHT7_9SPHI</name>
<feature type="transmembrane region" description="Helical" evidence="2">
    <location>
        <begin position="33"/>
        <end position="57"/>
    </location>
</feature>
<dbReference type="Pfam" id="PF14373">
    <property type="entry name" value="Imm_superinfect"/>
    <property type="match status" value="1"/>
</dbReference>
<comment type="caution">
    <text evidence="3">The sequence shown here is derived from an EMBL/GenBank/DDBJ whole genome shotgun (WGS) entry which is preliminary data.</text>
</comment>
<dbReference type="InterPro" id="IPR016410">
    <property type="entry name" value="Phage_imm"/>
</dbReference>
<accession>A0ABW9JHT7</accession>
<feature type="region of interest" description="Disordered" evidence="1">
    <location>
        <begin position="136"/>
        <end position="157"/>
    </location>
</feature>